<protein>
    <submittedName>
        <fullName evidence="1">Uncharacterized protein</fullName>
    </submittedName>
</protein>
<reference evidence="1" key="1">
    <citation type="submission" date="2020-10" db="EMBL/GenBank/DDBJ databases">
        <title>Paenihalocynthiibacter styelae gen. nov., sp. nov., isolated from stalked sea squirt Styela clava.</title>
        <authorList>
            <person name="Kim Y.-O."/>
            <person name="Yoon J.-H."/>
        </authorList>
    </citation>
    <scope>NUCLEOTIDE SEQUENCE</scope>
    <source>
        <strain evidence="1">MYP1-1</strain>
    </source>
</reference>
<name>A0A8J7IG68_9RHOB</name>
<gene>
    <name evidence="1" type="ORF">H1D41_18205</name>
</gene>
<sequence>FVYKAWLEAGGAVEVVREKLLLWVADNGATPKARFVYKAWLEAGGALEAIEQPITHWLRKSWYLEEVSFTAKALSKIYPLPPGVSACIAANSGLHADNADSVFRLSGASRALQDENLSRGLAQLFLQSSLSVILAFLKRKPIPHEEDACSILFSNISFLPARGDFWNDILYIFSLLVAAKSPVVDTLRVRADIMVLLLHDCLELGFLSLQRDRESLIFLLRRLKNITSPDDLASLIDNDYFAGFSSAFDEVY</sequence>
<dbReference type="Proteomes" id="UP000640583">
    <property type="component" value="Unassembled WGS sequence"/>
</dbReference>
<organism evidence="1 2">
    <name type="scientific">Halocynthiibacter styelae</name>
    <dbReference type="NCBI Taxonomy" id="2761955"/>
    <lineage>
        <taxon>Bacteria</taxon>
        <taxon>Pseudomonadati</taxon>
        <taxon>Pseudomonadota</taxon>
        <taxon>Alphaproteobacteria</taxon>
        <taxon>Rhodobacterales</taxon>
        <taxon>Paracoccaceae</taxon>
        <taxon>Halocynthiibacter</taxon>
    </lineage>
</organism>
<evidence type="ECO:0000313" key="1">
    <source>
        <dbReference type="EMBL" id="MBI1495567.1"/>
    </source>
</evidence>
<dbReference type="AlphaFoldDB" id="A0A8J7IG68"/>
<evidence type="ECO:0000313" key="2">
    <source>
        <dbReference type="Proteomes" id="UP000640583"/>
    </source>
</evidence>
<proteinExistence type="predicted"/>
<dbReference type="RefSeq" id="WP_228850261.1">
    <property type="nucleotide sequence ID" value="NZ_JADCKQ010000034.1"/>
</dbReference>
<keyword evidence="2" id="KW-1185">Reference proteome</keyword>
<comment type="caution">
    <text evidence="1">The sequence shown here is derived from an EMBL/GenBank/DDBJ whole genome shotgun (WGS) entry which is preliminary data.</text>
</comment>
<accession>A0A8J7IG68</accession>
<dbReference type="EMBL" id="JADCKQ010000034">
    <property type="protein sequence ID" value="MBI1495567.1"/>
    <property type="molecule type" value="Genomic_DNA"/>
</dbReference>
<feature type="non-terminal residue" evidence="1">
    <location>
        <position position="1"/>
    </location>
</feature>